<dbReference type="GO" id="GO:0071949">
    <property type="term" value="F:FAD binding"/>
    <property type="evidence" value="ECO:0007669"/>
    <property type="project" value="InterPro"/>
</dbReference>
<name>A0A5J9SY38_9POAL</name>
<dbReference type="Gene3D" id="3.30.43.10">
    <property type="entry name" value="Uridine Diphospho-n-acetylenolpyruvylglucosamine Reductase, domain 2"/>
    <property type="match status" value="1"/>
</dbReference>
<proteinExistence type="predicted"/>
<comment type="cofactor">
    <cofactor evidence="1">
        <name>FAD</name>
        <dbReference type="ChEBI" id="CHEBI:57692"/>
    </cofactor>
</comment>
<evidence type="ECO:0000313" key="4">
    <source>
        <dbReference type="Proteomes" id="UP000324897"/>
    </source>
</evidence>
<evidence type="ECO:0000256" key="1">
    <source>
        <dbReference type="ARBA" id="ARBA00001974"/>
    </source>
</evidence>
<dbReference type="AlphaFoldDB" id="A0A5J9SY38"/>
<dbReference type="Proteomes" id="UP000324897">
    <property type="component" value="Unassembled WGS sequence"/>
</dbReference>
<dbReference type="GO" id="GO:0016491">
    <property type="term" value="F:oxidoreductase activity"/>
    <property type="evidence" value="ECO:0007669"/>
    <property type="project" value="UniProtKB-ARBA"/>
</dbReference>
<dbReference type="Gramene" id="TVU03887">
    <property type="protein sequence ID" value="TVU03887"/>
    <property type="gene ID" value="EJB05_50560"/>
</dbReference>
<feature type="non-terminal residue" evidence="3">
    <location>
        <position position="1"/>
    </location>
</feature>
<dbReference type="InterPro" id="IPR016166">
    <property type="entry name" value="FAD-bd_PCMH"/>
</dbReference>
<sequence>MTRFVVKKASSTPSPWWTSMSTYSTRWKKWRKSRFASYPVELEELEDGEDDVVDVAEPGGLALLGVVEPTGPVDGDIGIPAVELDGGADASPRGGLAEGEEPVEDGAVLADVEALDGALVEGPRVAGGGGEEGDVVVGVEAADVGLGGGVGAGEFEEAVEAVVDHQRVRHADAVGLHRVPLPVVVVSDRRLVEVAHAAAVPVLAARRRRQRSAFAGGRHFASLAPTCTMQCHRVAASVRQQWLERQVLVVLPRRLWRQQLLPGRVSALLNFSIQNLRFAVPGVRKPAAVVLPASRHDLQRAARPWPSACAAADTAYEGQSYTVTPGEQSVPFVVIDLMNLNRVRVDAASATAWAESGATLGEVYRAVARASSSLAFTAGSCSTVGVGGHVSGGGFGLLSRKHALAADNVLDALLVDAEGRVLDRSAMGEDVFLAIRGGGGSGSWGVVYAWKLRLVPVPATVTVFRPTRNGSVDTVAVLVHRLQFVGPALPYEFYLSVFPTIGGSAASSQDDDGNATVSFTGIVLGPKEPAMSVLSDRIPDLGLTETEVSEMSLVESAARGRPRRRK</sequence>
<dbReference type="Gene3D" id="3.40.462.20">
    <property type="match status" value="1"/>
</dbReference>
<keyword evidence="4" id="KW-1185">Reference proteome</keyword>
<dbReference type="InterPro" id="IPR006094">
    <property type="entry name" value="Oxid_FAD_bind_N"/>
</dbReference>
<dbReference type="InterPro" id="IPR016169">
    <property type="entry name" value="FAD-bd_PCMH_sub2"/>
</dbReference>
<dbReference type="PANTHER" id="PTHR32448">
    <property type="entry name" value="OS08G0158400 PROTEIN"/>
    <property type="match status" value="1"/>
</dbReference>
<reference evidence="3 4" key="1">
    <citation type="journal article" date="2019" name="Sci. Rep.">
        <title>A high-quality genome of Eragrostis curvula grass provides insights into Poaceae evolution and supports new strategies to enhance forage quality.</title>
        <authorList>
            <person name="Carballo J."/>
            <person name="Santos B.A.C.M."/>
            <person name="Zappacosta D."/>
            <person name="Garbus I."/>
            <person name="Selva J.P."/>
            <person name="Gallo C.A."/>
            <person name="Diaz A."/>
            <person name="Albertini E."/>
            <person name="Caccamo M."/>
            <person name="Echenique V."/>
        </authorList>
    </citation>
    <scope>NUCLEOTIDE SEQUENCE [LARGE SCALE GENOMIC DNA]</scope>
    <source>
        <strain evidence="4">cv. Victoria</strain>
        <tissue evidence="3">Leaf</tissue>
    </source>
</reference>
<evidence type="ECO:0000313" key="3">
    <source>
        <dbReference type="EMBL" id="TVU03887.1"/>
    </source>
</evidence>
<dbReference type="Pfam" id="PF01565">
    <property type="entry name" value="FAD_binding_4"/>
    <property type="match status" value="1"/>
</dbReference>
<dbReference type="SUPFAM" id="SSF56176">
    <property type="entry name" value="FAD-binding/transporter-associated domain-like"/>
    <property type="match status" value="1"/>
</dbReference>
<gene>
    <name evidence="3" type="ORF">EJB05_50560</name>
</gene>
<comment type="caution">
    <text evidence="3">The sequence shown here is derived from an EMBL/GenBank/DDBJ whole genome shotgun (WGS) entry which is preliminary data.</text>
</comment>
<accession>A0A5J9SY38</accession>
<dbReference type="InterPro" id="IPR016167">
    <property type="entry name" value="FAD-bd_PCMH_sub1"/>
</dbReference>
<dbReference type="Gene3D" id="3.30.465.10">
    <property type="match status" value="1"/>
</dbReference>
<evidence type="ECO:0000259" key="2">
    <source>
        <dbReference type="PROSITE" id="PS51387"/>
    </source>
</evidence>
<dbReference type="InterPro" id="IPR036318">
    <property type="entry name" value="FAD-bd_PCMH-like_sf"/>
</dbReference>
<dbReference type="EMBL" id="RWGY01000132">
    <property type="protein sequence ID" value="TVU03887.1"/>
    <property type="molecule type" value="Genomic_DNA"/>
</dbReference>
<protein>
    <recommendedName>
        <fullName evidence="2">FAD-binding PCMH-type domain-containing protein</fullName>
    </recommendedName>
</protein>
<organism evidence="3 4">
    <name type="scientific">Eragrostis curvula</name>
    <name type="common">weeping love grass</name>
    <dbReference type="NCBI Taxonomy" id="38414"/>
    <lineage>
        <taxon>Eukaryota</taxon>
        <taxon>Viridiplantae</taxon>
        <taxon>Streptophyta</taxon>
        <taxon>Embryophyta</taxon>
        <taxon>Tracheophyta</taxon>
        <taxon>Spermatophyta</taxon>
        <taxon>Magnoliopsida</taxon>
        <taxon>Liliopsida</taxon>
        <taxon>Poales</taxon>
        <taxon>Poaceae</taxon>
        <taxon>PACMAD clade</taxon>
        <taxon>Chloridoideae</taxon>
        <taxon>Eragrostideae</taxon>
        <taxon>Eragrostidinae</taxon>
        <taxon>Eragrostis</taxon>
    </lineage>
</organism>
<feature type="domain" description="FAD-binding PCMH-type" evidence="2">
    <location>
        <begin position="282"/>
        <end position="457"/>
    </location>
</feature>
<dbReference type="PROSITE" id="PS51387">
    <property type="entry name" value="FAD_PCMH"/>
    <property type="match status" value="1"/>
</dbReference>
<dbReference type="OrthoDB" id="407275at2759"/>